<dbReference type="EMBL" id="FOXH01000001">
    <property type="protein sequence ID" value="SFP04351.1"/>
    <property type="molecule type" value="Genomic_DNA"/>
</dbReference>
<keyword evidence="2" id="KW-1185">Reference proteome</keyword>
<dbReference type="Proteomes" id="UP000199306">
    <property type="component" value="Unassembled WGS sequence"/>
</dbReference>
<organism evidence="1 2">
    <name type="scientific">Pseudarcicella hirudinis</name>
    <dbReference type="NCBI Taxonomy" id="1079859"/>
    <lineage>
        <taxon>Bacteria</taxon>
        <taxon>Pseudomonadati</taxon>
        <taxon>Bacteroidota</taxon>
        <taxon>Cytophagia</taxon>
        <taxon>Cytophagales</taxon>
        <taxon>Flectobacillaceae</taxon>
        <taxon>Pseudarcicella</taxon>
    </lineage>
</organism>
<evidence type="ECO:0000313" key="2">
    <source>
        <dbReference type="Proteomes" id="UP000199306"/>
    </source>
</evidence>
<name>A0A1I5M5Q2_9BACT</name>
<sequence length="45" mass="5109">MKAAIDALDLTDDLAKKFIPNKLDATGNDLKLFLKQNFNEIFLLK</sequence>
<dbReference type="STRING" id="1079859.SAMN04515674_101122"/>
<dbReference type="RefSeq" id="WP_218159129.1">
    <property type="nucleotide sequence ID" value="NZ_FOXH01000001.1"/>
</dbReference>
<proteinExistence type="predicted"/>
<accession>A0A1I5M5Q2</accession>
<reference evidence="1 2" key="1">
    <citation type="submission" date="2016-10" db="EMBL/GenBank/DDBJ databases">
        <authorList>
            <person name="de Groot N.N."/>
        </authorList>
    </citation>
    <scope>NUCLEOTIDE SEQUENCE [LARGE SCALE GENOMIC DNA]</scope>
    <source>
        <strain evidence="2">E92,LMG 26720,CCM 7988</strain>
    </source>
</reference>
<gene>
    <name evidence="1" type="ORF">SAMN04515674_101122</name>
</gene>
<dbReference type="AlphaFoldDB" id="A0A1I5M5Q2"/>
<protein>
    <submittedName>
        <fullName evidence="1">Uncharacterized protein</fullName>
    </submittedName>
</protein>
<evidence type="ECO:0000313" key="1">
    <source>
        <dbReference type="EMBL" id="SFP04351.1"/>
    </source>
</evidence>